<accession>A0A930E1L3</accession>
<proteinExistence type="predicted"/>
<sequence length="92" mass="10409">MASTLVQFRTEDTEKLKSIQILEKLGLSLPAYLRMCMSRLNQENGIPFSMTLEKEYSPGIYALEKASKIAEEYGISDMSLDEINAEIAESRK</sequence>
<comment type="caution">
    <text evidence="1">The sequence shown here is derived from an EMBL/GenBank/DDBJ whole genome shotgun (WGS) entry which is preliminary data.</text>
</comment>
<organism evidence="1 2">
    <name type="scientific">Oribacterium sinus</name>
    <dbReference type="NCBI Taxonomy" id="237576"/>
    <lineage>
        <taxon>Bacteria</taxon>
        <taxon>Bacillati</taxon>
        <taxon>Bacillota</taxon>
        <taxon>Clostridia</taxon>
        <taxon>Lachnospirales</taxon>
        <taxon>Lachnospiraceae</taxon>
        <taxon>Oribacterium</taxon>
    </lineage>
</organism>
<dbReference type="EMBL" id="JABZRB010000415">
    <property type="protein sequence ID" value="MBF1306137.1"/>
    <property type="molecule type" value="Genomic_DNA"/>
</dbReference>
<dbReference type="InterPro" id="IPR013321">
    <property type="entry name" value="Arc_rbn_hlx_hlx"/>
</dbReference>
<dbReference type="AlphaFoldDB" id="A0A930E1L3"/>
<reference evidence="1" key="1">
    <citation type="submission" date="2020-04" db="EMBL/GenBank/DDBJ databases">
        <title>Deep metagenomics examines the oral microbiome during advanced dental caries in children, revealing novel taxa and co-occurrences with host molecules.</title>
        <authorList>
            <person name="Baker J.L."/>
            <person name="Morton J.T."/>
            <person name="Dinis M."/>
            <person name="Alvarez R."/>
            <person name="Tran N.C."/>
            <person name="Knight R."/>
            <person name="Edlund A."/>
        </authorList>
    </citation>
    <scope>NUCLEOTIDE SEQUENCE</scope>
    <source>
        <strain evidence="1">JCVI_48_bin.5</strain>
    </source>
</reference>
<protein>
    <submittedName>
        <fullName evidence="1">Type II toxin-antitoxin system RelB/DinJ family antitoxin</fullName>
    </submittedName>
</protein>
<dbReference type="GO" id="GO:0006355">
    <property type="term" value="P:regulation of DNA-templated transcription"/>
    <property type="evidence" value="ECO:0007669"/>
    <property type="project" value="InterPro"/>
</dbReference>
<evidence type="ECO:0000313" key="2">
    <source>
        <dbReference type="Proteomes" id="UP000780721"/>
    </source>
</evidence>
<dbReference type="Proteomes" id="UP000780721">
    <property type="component" value="Unassembled WGS sequence"/>
</dbReference>
<gene>
    <name evidence="1" type="ORF">HXM91_09930</name>
</gene>
<name>A0A930E1L3_9FIRM</name>
<dbReference type="InterPro" id="IPR007337">
    <property type="entry name" value="RelB/DinJ"/>
</dbReference>
<dbReference type="Gene3D" id="1.10.1220.10">
    <property type="entry name" value="Met repressor-like"/>
    <property type="match status" value="1"/>
</dbReference>
<evidence type="ECO:0000313" key="1">
    <source>
        <dbReference type="EMBL" id="MBF1306137.1"/>
    </source>
</evidence>
<dbReference type="Pfam" id="PF04221">
    <property type="entry name" value="RelB"/>
    <property type="match status" value="1"/>
</dbReference>